<dbReference type="GO" id="GO:0051536">
    <property type="term" value="F:iron-sulfur cluster binding"/>
    <property type="evidence" value="ECO:0007669"/>
    <property type="project" value="UniProtKB-KW"/>
</dbReference>
<keyword evidence="13" id="KW-1185">Reference proteome</keyword>
<comment type="caution">
    <text evidence="12">The sequence shown here is derived from an EMBL/GenBank/DDBJ whole genome shotgun (WGS) entry which is preliminary data.</text>
</comment>
<dbReference type="InterPro" id="IPR027417">
    <property type="entry name" value="P-loop_NTPase"/>
</dbReference>
<evidence type="ECO:0000256" key="8">
    <source>
        <dbReference type="ARBA" id="ARBA00023004"/>
    </source>
</evidence>
<gene>
    <name evidence="12" type="ORF">OBRU01_01293</name>
</gene>
<proteinExistence type="predicted"/>
<keyword evidence="3" id="KW-0479">Metal-binding</keyword>
<dbReference type="Gene3D" id="3.40.50.300">
    <property type="entry name" value="P-loop containing nucleotide triphosphate hydrolases"/>
    <property type="match status" value="1"/>
</dbReference>
<accession>A0A0L7LT65</accession>
<dbReference type="GO" id="GO:0004386">
    <property type="term" value="F:helicase activity"/>
    <property type="evidence" value="ECO:0007669"/>
    <property type="project" value="UniProtKB-KW"/>
</dbReference>
<feature type="compositionally biased region" description="Basic residues" evidence="10">
    <location>
        <begin position="47"/>
        <end position="59"/>
    </location>
</feature>
<feature type="compositionally biased region" description="Polar residues" evidence="10">
    <location>
        <begin position="21"/>
        <end position="35"/>
    </location>
</feature>
<dbReference type="Proteomes" id="UP000037510">
    <property type="component" value="Unassembled WGS sequence"/>
</dbReference>
<evidence type="ECO:0000256" key="1">
    <source>
        <dbReference type="ARBA" id="ARBA00001966"/>
    </source>
</evidence>
<evidence type="ECO:0000313" key="13">
    <source>
        <dbReference type="Proteomes" id="UP000037510"/>
    </source>
</evidence>
<name>A0A0L7LT65_OPEBR</name>
<dbReference type="Pfam" id="PF08696">
    <property type="entry name" value="Dna2"/>
    <property type="match status" value="1"/>
</dbReference>
<keyword evidence="6 12" id="KW-0347">Helicase</keyword>
<evidence type="ECO:0000256" key="5">
    <source>
        <dbReference type="ARBA" id="ARBA00022801"/>
    </source>
</evidence>
<dbReference type="GO" id="GO:0004518">
    <property type="term" value="F:nuclease activity"/>
    <property type="evidence" value="ECO:0007669"/>
    <property type="project" value="UniProtKB-KW"/>
</dbReference>
<dbReference type="InterPro" id="IPR014808">
    <property type="entry name" value="DNA_replication_fac_Dna2_N"/>
</dbReference>
<evidence type="ECO:0000256" key="4">
    <source>
        <dbReference type="ARBA" id="ARBA00022741"/>
    </source>
</evidence>
<evidence type="ECO:0000256" key="9">
    <source>
        <dbReference type="ARBA" id="ARBA00023014"/>
    </source>
</evidence>
<keyword evidence="4" id="KW-0547">Nucleotide-binding</keyword>
<dbReference type="GO" id="GO:0016787">
    <property type="term" value="F:hydrolase activity"/>
    <property type="evidence" value="ECO:0007669"/>
    <property type="project" value="UniProtKB-KW"/>
</dbReference>
<dbReference type="PANTHER" id="PTHR36531">
    <property type="entry name" value="CRISPR-ASSOCIATED EXONUCLEASE CAS4"/>
    <property type="match status" value="1"/>
</dbReference>
<keyword evidence="8" id="KW-0408">Iron</keyword>
<dbReference type="STRING" id="104452.A0A0L7LT65"/>
<feature type="region of interest" description="Disordered" evidence="10">
    <location>
        <begin position="118"/>
        <end position="148"/>
    </location>
</feature>
<sequence>MPPKALSLKKAQQKGPPKNQKPITQFFKTSTSADSQKPKPSADINIRNHHAMPSSKRKASSPIMIDEIDLDETVTVATRQLNTPKKIKTEVCNSSSLIKVAGLRTPNKENGVKMVLSPTKELERLHETSQSKRSPKRVYIKSPRKNKQELLPNQVNDEVSRSCCPLTPVDNIQETQNHVQTEEYEQKSCSLQALLSPSKSGSTVKVLDFGQDAVDLFGEQLDTTLSPGDKVSVVATRDAASQYCVGNSSGLLVLRPDHLISSTSVVAGVFCKRKAVLQERWKGIDSANTAALTSNITSVARLRREADVIVKESVQMLYSAGLSEEETRQSMQPTPKGKETWSGHVDEVLDIEENLSTVPEKKTSVRTLRVLVFFVQGHQISLERVDLREVSCGYPERRDLIILRNQLVQYLAQGPEDVDPESIEDIEDASVLLQQRLPEPVNHHNACAKCPYLTICSLHLWHTDGPSVSANHPLSKLRDEAMGHLTAKHIEYFLHWTALLKMEERGQMKPASGPQEGEFSIVSVQNRPWIAAGVSYATTVQNLTNLGVLMEDSERAERLRRLIIDKSAPEFEKKLPRDVGRLGTKLMRCLNIEQQRAVLKAVTAKDYALLQGLPGTGTKLPRDVGRLGTKLMRCLNIEQERAVLKAVTAKDYALLQGLPGTGTKLPRDVARLGTKLMRCLNIKQQRAVPKAVTAKDYALLQGLPGTGTATGF</sequence>
<comment type="cofactor">
    <cofactor evidence="1">
        <name>[4Fe-4S] cluster</name>
        <dbReference type="ChEBI" id="CHEBI:49883"/>
    </cofactor>
</comment>
<protein>
    <submittedName>
        <fullName evidence="12">DNA2-like helicase</fullName>
    </submittedName>
</protein>
<feature type="region of interest" description="Disordered" evidence="10">
    <location>
        <begin position="1"/>
        <end position="60"/>
    </location>
</feature>
<reference evidence="12 13" key="1">
    <citation type="journal article" date="2015" name="Genome Biol. Evol.">
        <title>The genome of winter moth (Operophtera brumata) provides a genomic perspective on sexual dimorphism and phenology.</title>
        <authorList>
            <person name="Derks M.F."/>
            <person name="Smit S."/>
            <person name="Salis L."/>
            <person name="Schijlen E."/>
            <person name="Bossers A."/>
            <person name="Mateman C."/>
            <person name="Pijl A.S."/>
            <person name="de Ridder D."/>
            <person name="Groenen M.A."/>
            <person name="Visser M.E."/>
            <person name="Megens H.J."/>
        </authorList>
    </citation>
    <scope>NUCLEOTIDE SEQUENCE [LARGE SCALE GENOMIC DNA]</scope>
    <source>
        <strain evidence="12">WM2013NL</strain>
        <tissue evidence="12">Head and thorax</tissue>
    </source>
</reference>
<dbReference type="EMBL" id="JTDY01000139">
    <property type="protein sequence ID" value="KOB78642.1"/>
    <property type="molecule type" value="Genomic_DNA"/>
</dbReference>
<dbReference type="GO" id="GO:0005524">
    <property type="term" value="F:ATP binding"/>
    <property type="evidence" value="ECO:0007669"/>
    <property type="project" value="UniProtKB-KW"/>
</dbReference>
<evidence type="ECO:0000256" key="7">
    <source>
        <dbReference type="ARBA" id="ARBA00022840"/>
    </source>
</evidence>
<dbReference type="PANTHER" id="PTHR36531:SF6">
    <property type="entry name" value="DNA REPLICATION ATP-DEPENDENT HELICASE_NUCLEASE DNA2"/>
    <property type="match status" value="1"/>
</dbReference>
<evidence type="ECO:0000259" key="11">
    <source>
        <dbReference type="Pfam" id="PF08696"/>
    </source>
</evidence>
<dbReference type="InterPro" id="IPR051827">
    <property type="entry name" value="Cas4_exonuclease"/>
</dbReference>
<keyword evidence="7" id="KW-0067">ATP-binding</keyword>
<evidence type="ECO:0000256" key="2">
    <source>
        <dbReference type="ARBA" id="ARBA00022722"/>
    </source>
</evidence>
<feature type="compositionally biased region" description="Basic residues" evidence="10">
    <location>
        <begin position="133"/>
        <end position="145"/>
    </location>
</feature>
<evidence type="ECO:0000256" key="3">
    <source>
        <dbReference type="ARBA" id="ARBA00022723"/>
    </source>
</evidence>
<dbReference type="GO" id="GO:0046872">
    <property type="term" value="F:metal ion binding"/>
    <property type="evidence" value="ECO:0007669"/>
    <property type="project" value="UniProtKB-KW"/>
</dbReference>
<organism evidence="12 13">
    <name type="scientific">Operophtera brumata</name>
    <name type="common">Winter moth</name>
    <name type="synonym">Phalaena brumata</name>
    <dbReference type="NCBI Taxonomy" id="104452"/>
    <lineage>
        <taxon>Eukaryota</taxon>
        <taxon>Metazoa</taxon>
        <taxon>Ecdysozoa</taxon>
        <taxon>Arthropoda</taxon>
        <taxon>Hexapoda</taxon>
        <taxon>Insecta</taxon>
        <taxon>Pterygota</taxon>
        <taxon>Neoptera</taxon>
        <taxon>Endopterygota</taxon>
        <taxon>Lepidoptera</taxon>
        <taxon>Glossata</taxon>
        <taxon>Ditrysia</taxon>
        <taxon>Geometroidea</taxon>
        <taxon>Geometridae</taxon>
        <taxon>Larentiinae</taxon>
        <taxon>Operophtera</taxon>
    </lineage>
</organism>
<dbReference type="AlphaFoldDB" id="A0A0L7LT65"/>
<evidence type="ECO:0000313" key="12">
    <source>
        <dbReference type="EMBL" id="KOB78642.1"/>
    </source>
</evidence>
<evidence type="ECO:0000256" key="10">
    <source>
        <dbReference type="SAM" id="MobiDB-lite"/>
    </source>
</evidence>
<evidence type="ECO:0000256" key="6">
    <source>
        <dbReference type="ARBA" id="ARBA00022806"/>
    </source>
</evidence>
<feature type="domain" description="DNA replication factor Dna2 N-terminal" evidence="11">
    <location>
        <begin position="213"/>
        <end position="342"/>
    </location>
</feature>
<feature type="compositionally biased region" description="Basic and acidic residues" evidence="10">
    <location>
        <begin position="120"/>
        <end position="130"/>
    </location>
</feature>
<keyword evidence="2" id="KW-0540">Nuclease</keyword>
<keyword evidence="9" id="KW-0411">Iron-sulfur</keyword>
<keyword evidence="5" id="KW-0378">Hydrolase</keyword>